<dbReference type="PANTHER" id="PTHR34997:SF1">
    <property type="entry name" value="PEPTIDOGLYCAN-BINDING LYSIN DOMAIN"/>
    <property type="match status" value="1"/>
</dbReference>
<keyword evidence="2" id="KW-0843">Virulence</keyword>
<reference evidence="5" key="1">
    <citation type="submission" date="2022-11" db="EMBL/GenBank/DDBJ databases">
        <authorList>
            <person name="Petersen C."/>
        </authorList>
    </citation>
    <scope>NUCLEOTIDE SEQUENCE</scope>
    <source>
        <strain evidence="5">IBT 30761</strain>
    </source>
</reference>
<keyword evidence="1" id="KW-0147">Chitin-binding</keyword>
<dbReference type="PANTHER" id="PTHR34997">
    <property type="entry name" value="AM15"/>
    <property type="match status" value="1"/>
</dbReference>
<comment type="caution">
    <text evidence="5">The sequence shown here is derived from an EMBL/GenBank/DDBJ whole genome shotgun (WGS) entry which is preliminary data.</text>
</comment>
<feature type="domain" description="LysM" evidence="4">
    <location>
        <begin position="129"/>
        <end position="175"/>
    </location>
</feature>
<organism evidence="5 6">
    <name type="scientific">Penicillium argentinense</name>
    <dbReference type="NCBI Taxonomy" id="1131581"/>
    <lineage>
        <taxon>Eukaryota</taxon>
        <taxon>Fungi</taxon>
        <taxon>Dikarya</taxon>
        <taxon>Ascomycota</taxon>
        <taxon>Pezizomycotina</taxon>
        <taxon>Eurotiomycetes</taxon>
        <taxon>Eurotiomycetidae</taxon>
        <taxon>Eurotiales</taxon>
        <taxon>Aspergillaceae</taxon>
        <taxon>Penicillium</taxon>
    </lineage>
</organism>
<evidence type="ECO:0000259" key="4">
    <source>
        <dbReference type="PROSITE" id="PS51782"/>
    </source>
</evidence>
<dbReference type="GO" id="GO:0008061">
    <property type="term" value="F:chitin binding"/>
    <property type="evidence" value="ECO:0007669"/>
    <property type="project" value="UniProtKB-KW"/>
</dbReference>
<dbReference type="EMBL" id="JAPQKI010000003">
    <property type="protein sequence ID" value="KAJ5109961.1"/>
    <property type="molecule type" value="Genomic_DNA"/>
</dbReference>
<keyword evidence="6" id="KW-1185">Reference proteome</keyword>
<dbReference type="InterPro" id="IPR052210">
    <property type="entry name" value="LysM1-like"/>
</dbReference>
<sequence length="351" mass="37151">MKGLAYFAVISCVEASHFAHQSLHHRATGRPNCKTYTVQDGDTCASIGKENGVTWAQLLSWNSDINSQCSNLGDLTGNQICVSNPSGNYVIPASISSASSSATGSQSIVTTTAPVPSPTVSGTNTKCAKYYQIGKDETCNTVVEKTGISRSDFLFLNPELNTQCTNLQKKVYYCVQAVGDISTYSGHPGSTSDNFSKVSMTSVPSSVPRPDYSGALKNNSHPVVQLATDTRKDCYDYMWLDNTTDNALADCWTMAMTNEISAEDFILWNPSLEKKSSHSSSLIPLAASTGSTGSSSSIASNPYNYPCTLRASSSYCVQLSNPSSTATSGSPTPSSVAASATQTPSKSTRSA</sequence>
<proteinExistence type="predicted"/>
<dbReference type="OrthoDB" id="5985073at2759"/>
<dbReference type="Gene3D" id="3.10.350.10">
    <property type="entry name" value="LysM domain"/>
    <property type="match status" value="2"/>
</dbReference>
<evidence type="ECO:0000313" key="6">
    <source>
        <dbReference type="Proteomes" id="UP001149074"/>
    </source>
</evidence>
<reference evidence="5" key="2">
    <citation type="journal article" date="2023" name="IMA Fungus">
        <title>Comparative genomic study of the Penicillium genus elucidates a diverse pangenome and 15 lateral gene transfer events.</title>
        <authorList>
            <person name="Petersen C."/>
            <person name="Sorensen T."/>
            <person name="Nielsen M.R."/>
            <person name="Sondergaard T.E."/>
            <person name="Sorensen J.L."/>
            <person name="Fitzpatrick D.A."/>
            <person name="Frisvad J.C."/>
            <person name="Nielsen K.L."/>
        </authorList>
    </citation>
    <scope>NUCLEOTIDE SEQUENCE</scope>
    <source>
        <strain evidence="5">IBT 30761</strain>
    </source>
</reference>
<feature type="region of interest" description="Disordered" evidence="3">
    <location>
        <begin position="319"/>
        <end position="351"/>
    </location>
</feature>
<dbReference type="InterPro" id="IPR018392">
    <property type="entry name" value="LysM"/>
</dbReference>
<dbReference type="AlphaFoldDB" id="A0A9W9G0M7"/>
<dbReference type="GeneID" id="81354079"/>
<protein>
    <recommendedName>
        <fullName evidence="4">LysM domain-containing protein</fullName>
    </recommendedName>
</protein>
<evidence type="ECO:0000256" key="2">
    <source>
        <dbReference type="ARBA" id="ARBA00023026"/>
    </source>
</evidence>
<dbReference type="PROSITE" id="PS51782">
    <property type="entry name" value="LYSM"/>
    <property type="match status" value="2"/>
</dbReference>
<dbReference type="Proteomes" id="UP001149074">
    <property type="component" value="Unassembled WGS sequence"/>
</dbReference>
<dbReference type="Pfam" id="PF01476">
    <property type="entry name" value="LysM"/>
    <property type="match status" value="1"/>
</dbReference>
<dbReference type="SMART" id="SM00257">
    <property type="entry name" value="LysM"/>
    <property type="match status" value="2"/>
</dbReference>
<dbReference type="InterPro" id="IPR036779">
    <property type="entry name" value="LysM_dom_sf"/>
</dbReference>
<dbReference type="CDD" id="cd00118">
    <property type="entry name" value="LysM"/>
    <property type="match status" value="2"/>
</dbReference>
<name>A0A9W9G0M7_9EURO</name>
<evidence type="ECO:0000313" key="5">
    <source>
        <dbReference type="EMBL" id="KAJ5109961.1"/>
    </source>
</evidence>
<evidence type="ECO:0000256" key="1">
    <source>
        <dbReference type="ARBA" id="ARBA00022669"/>
    </source>
</evidence>
<accession>A0A9W9G0M7</accession>
<evidence type="ECO:0000256" key="3">
    <source>
        <dbReference type="SAM" id="MobiDB-lite"/>
    </source>
</evidence>
<dbReference type="RefSeq" id="XP_056478072.1">
    <property type="nucleotide sequence ID" value="XM_056615100.1"/>
</dbReference>
<dbReference type="SUPFAM" id="SSF54106">
    <property type="entry name" value="LysM domain"/>
    <property type="match status" value="1"/>
</dbReference>
<gene>
    <name evidence="5" type="ORF">N7532_002606</name>
</gene>
<feature type="compositionally biased region" description="Low complexity" evidence="3">
    <location>
        <begin position="320"/>
        <end position="345"/>
    </location>
</feature>
<feature type="domain" description="LysM" evidence="4">
    <location>
        <begin position="34"/>
        <end position="80"/>
    </location>
</feature>